<dbReference type="InterPro" id="IPR006179">
    <property type="entry name" value="5_nucleotidase/apyrase"/>
</dbReference>
<evidence type="ECO:0000313" key="5">
    <source>
        <dbReference type="Proteomes" id="UP001152798"/>
    </source>
</evidence>
<keyword evidence="5" id="KW-1185">Reference proteome</keyword>
<dbReference type="InterPro" id="IPR006146">
    <property type="entry name" value="5'-Nucleotdase_CS"/>
</dbReference>
<dbReference type="GO" id="GO:0008253">
    <property type="term" value="F:5'-nucleotidase activity"/>
    <property type="evidence" value="ECO:0007669"/>
    <property type="project" value="UniProtKB-EC"/>
</dbReference>
<comment type="catalytic activity">
    <reaction evidence="1">
        <text>a ribonucleoside 5'-phosphate + H2O = a ribonucleoside + phosphate</text>
        <dbReference type="Rhea" id="RHEA:12484"/>
        <dbReference type="ChEBI" id="CHEBI:15377"/>
        <dbReference type="ChEBI" id="CHEBI:18254"/>
        <dbReference type="ChEBI" id="CHEBI:43474"/>
        <dbReference type="ChEBI" id="CHEBI:58043"/>
        <dbReference type="EC" id="3.1.3.5"/>
    </reaction>
</comment>
<reference evidence="4" key="1">
    <citation type="submission" date="2022-01" db="EMBL/GenBank/DDBJ databases">
        <authorList>
            <person name="King R."/>
        </authorList>
    </citation>
    <scope>NUCLEOTIDE SEQUENCE</scope>
</reference>
<proteinExistence type="predicted"/>
<name>A0A9P0E864_NEZVI</name>
<gene>
    <name evidence="4" type="ORF">NEZAVI_LOCUS1414</name>
</gene>
<evidence type="ECO:0000256" key="2">
    <source>
        <dbReference type="ARBA" id="ARBA00012643"/>
    </source>
</evidence>
<keyword evidence="3" id="KW-0732">Signal</keyword>
<protein>
    <recommendedName>
        <fullName evidence="2">5'-nucleotidase</fullName>
        <ecNumber evidence="2">3.1.3.5</ecNumber>
    </recommendedName>
</protein>
<organism evidence="4 5">
    <name type="scientific">Nezara viridula</name>
    <name type="common">Southern green stink bug</name>
    <name type="synonym">Cimex viridulus</name>
    <dbReference type="NCBI Taxonomy" id="85310"/>
    <lineage>
        <taxon>Eukaryota</taxon>
        <taxon>Metazoa</taxon>
        <taxon>Ecdysozoa</taxon>
        <taxon>Arthropoda</taxon>
        <taxon>Hexapoda</taxon>
        <taxon>Insecta</taxon>
        <taxon>Pterygota</taxon>
        <taxon>Neoptera</taxon>
        <taxon>Paraneoptera</taxon>
        <taxon>Hemiptera</taxon>
        <taxon>Heteroptera</taxon>
        <taxon>Panheteroptera</taxon>
        <taxon>Pentatomomorpha</taxon>
        <taxon>Pentatomoidea</taxon>
        <taxon>Pentatomidae</taxon>
        <taxon>Pentatominae</taxon>
        <taxon>Nezara</taxon>
    </lineage>
</organism>
<dbReference type="OrthoDB" id="7722975at2759"/>
<dbReference type="PANTHER" id="PTHR11575:SF24">
    <property type="entry name" value="5'-NUCLEOTIDASE"/>
    <property type="match status" value="1"/>
</dbReference>
<evidence type="ECO:0000256" key="1">
    <source>
        <dbReference type="ARBA" id="ARBA00000815"/>
    </source>
</evidence>
<dbReference type="PANTHER" id="PTHR11575">
    <property type="entry name" value="5'-NUCLEOTIDASE-RELATED"/>
    <property type="match status" value="1"/>
</dbReference>
<dbReference type="EMBL" id="OV725077">
    <property type="protein sequence ID" value="CAH1390169.1"/>
    <property type="molecule type" value="Genomic_DNA"/>
</dbReference>
<dbReference type="Gene3D" id="3.60.21.10">
    <property type="match status" value="1"/>
</dbReference>
<sequence length="157" mass="17485">MLRLGCVLPLIGAGLALRLVVLHTNDMHSRIDEIAASTAACRPPAPCYGGFARVAAVAASMRDNNTIFLNAGDNFQGTPFYFVFKWRIIAQLIDKLGIDVMKRYDELIRQQSTDRYLTSVDLLSKTLQLPPRISSLVYKDWQMITHDGVETVSENGI</sequence>
<feature type="signal peptide" evidence="3">
    <location>
        <begin position="1"/>
        <end position="16"/>
    </location>
</feature>
<accession>A0A9P0E864</accession>
<evidence type="ECO:0000256" key="3">
    <source>
        <dbReference type="SAM" id="SignalP"/>
    </source>
</evidence>
<dbReference type="GO" id="GO:0009166">
    <property type="term" value="P:nucleotide catabolic process"/>
    <property type="evidence" value="ECO:0007669"/>
    <property type="project" value="InterPro"/>
</dbReference>
<dbReference type="InterPro" id="IPR029052">
    <property type="entry name" value="Metallo-depent_PP-like"/>
</dbReference>
<dbReference type="AlphaFoldDB" id="A0A9P0E864"/>
<dbReference type="GO" id="GO:0046872">
    <property type="term" value="F:metal ion binding"/>
    <property type="evidence" value="ECO:0007669"/>
    <property type="project" value="InterPro"/>
</dbReference>
<evidence type="ECO:0000313" key="4">
    <source>
        <dbReference type="EMBL" id="CAH1390169.1"/>
    </source>
</evidence>
<dbReference type="PROSITE" id="PS00785">
    <property type="entry name" value="5_NUCLEOTIDASE_1"/>
    <property type="match status" value="1"/>
</dbReference>
<dbReference type="EC" id="3.1.3.5" evidence="2"/>
<dbReference type="GO" id="GO:0000166">
    <property type="term" value="F:nucleotide binding"/>
    <property type="evidence" value="ECO:0007669"/>
    <property type="project" value="InterPro"/>
</dbReference>
<dbReference type="Proteomes" id="UP001152798">
    <property type="component" value="Chromosome 1"/>
</dbReference>
<feature type="chain" id="PRO_5040230991" description="5'-nucleotidase" evidence="3">
    <location>
        <begin position="17"/>
        <end position="157"/>
    </location>
</feature>
<dbReference type="SUPFAM" id="SSF56300">
    <property type="entry name" value="Metallo-dependent phosphatases"/>
    <property type="match status" value="1"/>
</dbReference>